<sequence length="181" mass="20085">MEYLLLTAFIIGMLLFVASWLRVIFAGFGHQFLTGIVSAIPVVNLLILPSIWHKVYGWLFVGIIGLLVAVGSWFAGAEEHVYRYAHESGISLPNPVAEGPLDNNTRSHTPETNTVQDTSDEHTPAAPLAPGEVLPKKSLYKMTYQKISPNQLGEYTGNYARITRTDRKTFEAKVLGSIKKR</sequence>
<gene>
    <name evidence="3" type="ORF">HELGO_WM37911</name>
</gene>
<reference evidence="3" key="1">
    <citation type="submission" date="2020-01" db="EMBL/GenBank/DDBJ databases">
        <authorList>
            <person name="Meier V. D."/>
            <person name="Meier V D."/>
        </authorList>
    </citation>
    <scope>NUCLEOTIDE SEQUENCE</scope>
    <source>
        <strain evidence="3">HLG_WM_MAG_09</strain>
    </source>
</reference>
<protein>
    <submittedName>
        <fullName evidence="3">Uncharacterized protein</fullName>
    </submittedName>
</protein>
<keyword evidence="2" id="KW-1133">Transmembrane helix</keyword>
<accession>A0A6S6T4U7</accession>
<keyword evidence="2" id="KW-0812">Transmembrane</keyword>
<feature type="transmembrane region" description="Helical" evidence="2">
    <location>
        <begin position="6"/>
        <end position="25"/>
    </location>
</feature>
<organism evidence="3">
    <name type="scientific">uncultured Thiotrichaceae bacterium</name>
    <dbReference type="NCBI Taxonomy" id="298394"/>
    <lineage>
        <taxon>Bacteria</taxon>
        <taxon>Pseudomonadati</taxon>
        <taxon>Pseudomonadota</taxon>
        <taxon>Gammaproteobacteria</taxon>
        <taxon>Thiotrichales</taxon>
        <taxon>Thiotrichaceae</taxon>
        <taxon>environmental samples</taxon>
    </lineage>
</organism>
<evidence type="ECO:0000313" key="3">
    <source>
        <dbReference type="EMBL" id="CAA6818191.1"/>
    </source>
</evidence>
<evidence type="ECO:0000256" key="1">
    <source>
        <dbReference type="SAM" id="MobiDB-lite"/>
    </source>
</evidence>
<evidence type="ECO:0000256" key="2">
    <source>
        <dbReference type="SAM" id="Phobius"/>
    </source>
</evidence>
<dbReference type="EMBL" id="CACVAT010000300">
    <property type="protein sequence ID" value="CAA6818191.1"/>
    <property type="molecule type" value="Genomic_DNA"/>
</dbReference>
<dbReference type="AlphaFoldDB" id="A0A6S6T4U7"/>
<feature type="compositionally biased region" description="Polar residues" evidence="1">
    <location>
        <begin position="102"/>
        <end position="117"/>
    </location>
</feature>
<keyword evidence="2" id="KW-0472">Membrane</keyword>
<feature type="transmembrane region" description="Helical" evidence="2">
    <location>
        <begin position="58"/>
        <end position="76"/>
    </location>
</feature>
<proteinExistence type="predicted"/>
<name>A0A6S6T4U7_9GAMM</name>
<feature type="region of interest" description="Disordered" evidence="1">
    <location>
        <begin position="96"/>
        <end position="128"/>
    </location>
</feature>
<feature type="transmembrane region" description="Helical" evidence="2">
    <location>
        <begin position="32"/>
        <end position="52"/>
    </location>
</feature>